<dbReference type="Proteomes" id="UP001221898">
    <property type="component" value="Unassembled WGS sequence"/>
</dbReference>
<evidence type="ECO:0000313" key="4">
    <source>
        <dbReference type="Proteomes" id="UP001221898"/>
    </source>
</evidence>
<comment type="caution">
    <text evidence="3">The sequence shown here is derived from an EMBL/GenBank/DDBJ whole genome shotgun (WGS) entry which is preliminary data.</text>
</comment>
<dbReference type="CDD" id="cd21942">
    <property type="entry name" value="LGNbd_FRMPD1"/>
    <property type="match status" value="1"/>
</dbReference>
<dbReference type="PANTHER" id="PTHR46221:SF2">
    <property type="entry name" value="FERM AND PDZ DOMAIN-CONTAINING PROTEIN 1"/>
    <property type="match status" value="1"/>
</dbReference>
<dbReference type="AlphaFoldDB" id="A0AAD7SY73"/>
<dbReference type="EMBL" id="JAINUG010000024">
    <property type="protein sequence ID" value="KAJ8410987.1"/>
    <property type="molecule type" value="Genomic_DNA"/>
</dbReference>
<feature type="region of interest" description="Disordered" evidence="2">
    <location>
        <begin position="654"/>
        <end position="688"/>
    </location>
</feature>
<evidence type="ECO:0000256" key="2">
    <source>
        <dbReference type="SAM" id="MobiDB-lite"/>
    </source>
</evidence>
<name>A0AAD7SY73_9TELE</name>
<evidence type="ECO:0000313" key="3">
    <source>
        <dbReference type="EMBL" id="KAJ8410987.1"/>
    </source>
</evidence>
<gene>
    <name evidence="3" type="ORF">AAFF_G00180220</name>
</gene>
<feature type="coiled-coil region" evidence="1">
    <location>
        <begin position="548"/>
        <end position="575"/>
    </location>
</feature>
<keyword evidence="1" id="KW-0175">Coiled coil</keyword>
<feature type="region of interest" description="Disordered" evidence="2">
    <location>
        <begin position="1"/>
        <end position="27"/>
    </location>
</feature>
<feature type="region of interest" description="Disordered" evidence="2">
    <location>
        <begin position="53"/>
        <end position="76"/>
    </location>
</feature>
<feature type="region of interest" description="Disordered" evidence="2">
    <location>
        <begin position="141"/>
        <end position="166"/>
    </location>
</feature>
<feature type="region of interest" description="Disordered" evidence="2">
    <location>
        <begin position="205"/>
        <end position="244"/>
    </location>
</feature>
<organism evidence="3 4">
    <name type="scientific">Aldrovandia affinis</name>
    <dbReference type="NCBI Taxonomy" id="143900"/>
    <lineage>
        <taxon>Eukaryota</taxon>
        <taxon>Metazoa</taxon>
        <taxon>Chordata</taxon>
        <taxon>Craniata</taxon>
        <taxon>Vertebrata</taxon>
        <taxon>Euteleostomi</taxon>
        <taxon>Actinopterygii</taxon>
        <taxon>Neopterygii</taxon>
        <taxon>Teleostei</taxon>
        <taxon>Notacanthiformes</taxon>
        <taxon>Halosauridae</taxon>
        <taxon>Aldrovandia</taxon>
    </lineage>
</organism>
<dbReference type="PANTHER" id="PTHR46221">
    <property type="entry name" value="FERM AND PDZ DOMAIN-CONTAINING PROTEIN FAMILY MEMBER"/>
    <property type="match status" value="1"/>
</dbReference>
<feature type="compositionally biased region" description="Low complexity" evidence="2">
    <location>
        <begin position="662"/>
        <end position="688"/>
    </location>
</feature>
<sequence>MANYLPSPPEASEEEEGEGGGSSLPVHQDCMFTFDENDARHYYNICSNVTPDSARSVAKPHPNLAQEEDRGGQDPLKAIGTVPILQPPPGFGDSSSDDEFFDAQDRFTLPEVAAGEVTTGMETSGLVRTLSLSDINISVLDQRPDTEQEGKESTVSQHARKKSLKRRSFMETDFTSQVSFPGWGRDLTDEDRLCRLDERLCPTVSSLSNGEGEPAQMESKPIGGSSCCPRAPSKGQGAHRSKRLSSELMEMEPDTMEFKSVTELFSASTPLIMAVRCRVGPEGREGVKQQGEMGREGGDLTQMGETLRVHSTSCEQIFKDSVGNGSAVLDAEEQQSPRSQKGLPRQFSAPCLDGGGDAKGDLVLVEDRTCPVQLSPLVLPPPPNPSISYTPIPREEVVEVVSDEDPEVELNSFAQDHWEGNSTCLALVFRKGISLSHESVLQFGAETTSSSTNPTPIRMAAAITKEPLASFKFQGCPPGIMGRLSTSTLRDKIHSLPWYLSHSQETLSSCDSSTTDSRRGSGFFSEAGQGALTEVTEVTEVTLLTEDSEEVTEVMDEVTELAEEATEEVAEVASETPEEVMEVLGEAIEEKADFGCSSMSSPGCPSIPEEAPTQLEVCSCQAVYTNCFSGVMDGSGFDEELTVYEFSRRTQGTDATPLMTTLPSSFSSSSSSLSSSSPSISPFSRGGILPPSSSTELSPLLSPLDLPDCYPPESLEDTLNQLRNRHYGLPGGFCALQQDVDELLALLQTRGVDLQARGGQHHRETCAEHFSENKRLLHAEARKLMSGCQRVTRVGQALEETLRCLAESFRTLVQLASVCLWFSSCARCEGRHAEALDGLREVSRTYGEFARAAEKAGGRKNCHDLSVKLLARQCTALTASVFCLTQLFRTLTVL</sequence>
<proteinExistence type="predicted"/>
<reference evidence="3" key="1">
    <citation type="journal article" date="2023" name="Science">
        <title>Genome structures resolve the early diversification of teleost fishes.</title>
        <authorList>
            <person name="Parey E."/>
            <person name="Louis A."/>
            <person name="Montfort J."/>
            <person name="Bouchez O."/>
            <person name="Roques C."/>
            <person name="Iampietro C."/>
            <person name="Lluch J."/>
            <person name="Castinel A."/>
            <person name="Donnadieu C."/>
            <person name="Desvignes T."/>
            <person name="Floi Bucao C."/>
            <person name="Jouanno E."/>
            <person name="Wen M."/>
            <person name="Mejri S."/>
            <person name="Dirks R."/>
            <person name="Jansen H."/>
            <person name="Henkel C."/>
            <person name="Chen W.J."/>
            <person name="Zahm M."/>
            <person name="Cabau C."/>
            <person name="Klopp C."/>
            <person name="Thompson A.W."/>
            <person name="Robinson-Rechavi M."/>
            <person name="Braasch I."/>
            <person name="Lecointre G."/>
            <person name="Bobe J."/>
            <person name="Postlethwait J.H."/>
            <person name="Berthelot C."/>
            <person name="Roest Crollius H."/>
            <person name="Guiguen Y."/>
        </authorList>
    </citation>
    <scope>NUCLEOTIDE SEQUENCE</scope>
    <source>
        <strain evidence="3">NC1722</strain>
    </source>
</reference>
<keyword evidence="4" id="KW-1185">Reference proteome</keyword>
<feature type="compositionally biased region" description="Basic and acidic residues" evidence="2">
    <location>
        <begin position="142"/>
        <end position="152"/>
    </location>
</feature>
<evidence type="ECO:0000256" key="1">
    <source>
        <dbReference type="SAM" id="Coils"/>
    </source>
</evidence>
<protein>
    <submittedName>
        <fullName evidence="3">Uncharacterized protein</fullName>
    </submittedName>
</protein>
<accession>A0AAD7SY73</accession>